<comment type="caution">
    <text evidence="1">The sequence shown here is derived from an EMBL/GenBank/DDBJ whole genome shotgun (WGS) entry which is preliminary data.</text>
</comment>
<name>A0A9X1PEM7_9BACT</name>
<evidence type="ECO:0000313" key="2">
    <source>
        <dbReference type="Proteomes" id="UP001139000"/>
    </source>
</evidence>
<dbReference type="RefSeq" id="WP_234652191.1">
    <property type="nucleotide sequence ID" value="NZ_CP094997.1"/>
</dbReference>
<keyword evidence="2" id="KW-1185">Reference proteome</keyword>
<organism evidence="1 2">
    <name type="scientific">Dyadobacter chenwenxiniae</name>
    <dbReference type="NCBI Taxonomy" id="2906456"/>
    <lineage>
        <taxon>Bacteria</taxon>
        <taxon>Pseudomonadati</taxon>
        <taxon>Bacteroidota</taxon>
        <taxon>Cytophagia</taxon>
        <taxon>Cytophagales</taxon>
        <taxon>Spirosomataceae</taxon>
        <taxon>Dyadobacter</taxon>
    </lineage>
</organism>
<protein>
    <submittedName>
        <fullName evidence="1">Uncharacterized protein</fullName>
    </submittedName>
</protein>
<dbReference type="EMBL" id="JAJTTC010000001">
    <property type="protein sequence ID" value="MCF0059917.1"/>
    <property type="molecule type" value="Genomic_DNA"/>
</dbReference>
<dbReference type="AlphaFoldDB" id="A0A9X1PEM7"/>
<sequence length="49" mass="5695">MDLKKEDSEPTKQIQDEHLDEKAASILDVYAKMTGFYPFAYSRDGERVK</sequence>
<evidence type="ECO:0000313" key="1">
    <source>
        <dbReference type="EMBL" id="MCF0059917.1"/>
    </source>
</evidence>
<gene>
    <name evidence="1" type="ORF">LXM26_00320</name>
</gene>
<proteinExistence type="predicted"/>
<accession>A0A9X1PEM7</accession>
<dbReference type="Proteomes" id="UP001139000">
    <property type="component" value="Unassembled WGS sequence"/>
</dbReference>
<reference evidence="1" key="1">
    <citation type="submission" date="2021-12" db="EMBL/GenBank/DDBJ databases">
        <title>Novel species in genus Dyadobacter.</title>
        <authorList>
            <person name="Ma C."/>
        </authorList>
    </citation>
    <scope>NUCLEOTIDE SEQUENCE</scope>
    <source>
        <strain evidence="1">LJ419</strain>
    </source>
</reference>